<organism evidence="2 3">
    <name type="scientific">Flavipsychrobacter stenotrophus</name>
    <dbReference type="NCBI Taxonomy" id="2077091"/>
    <lineage>
        <taxon>Bacteria</taxon>
        <taxon>Pseudomonadati</taxon>
        <taxon>Bacteroidota</taxon>
        <taxon>Chitinophagia</taxon>
        <taxon>Chitinophagales</taxon>
        <taxon>Chitinophagaceae</taxon>
        <taxon>Flavipsychrobacter</taxon>
    </lineage>
</organism>
<dbReference type="EMBL" id="PPSL01000005">
    <property type="protein sequence ID" value="PQJ09865.1"/>
    <property type="molecule type" value="Genomic_DNA"/>
</dbReference>
<dbReference type="OrthoDB" id="1186563at2"/>
<gene>
    <name evidence="2" type="ORF">CJD36_018240</name>
</gene>
<comment type="caution">
    <text evidence="2">The sequence shown here is derived from an EMBL/GenBank/DDBJ whole genome shotgun (WGS) entry which is preliminary data.</text>
</comment>
<evidence type="ECO:0000313" key="2">
    <source>
        <dbReference type="EMBL" id="PQJ09865.1"/>
    </source>
</evidence>
<feature type="chain" id="PRO_5015779476" description="Type IX secretion system membrane protein PorP/SprF" evidence="1">
    <location>
        <begin position="21"/>
        <end position="346"/>
    </location>
</feature>
<evidence type="ECO:0008006" key="4">
    <source>
        <dbReference type="Google" id="ProtNLM"/>
    </source>
</evidence>
<accession>A0A2S7STE6</accession>
<evidence type="ECO:0000256" key="1">
    <source>
        <dbReference type="SAM" id="SignalP"/>
    </source>
</evidence>
<reference evidence="2 3" key="1">
    <citation type="submission" date="2018-01" db="EMBL/GenBank/DDBJ databases">
        <title>A novel member of the phylum Bacteroidetes isolated from glacier ice.</title>
        <authorList>
            <person name="Liu Q."/>
            <person name="Xin Y.-H."/>
        </authorList>
    </citation>
    <scope>NUCLEOTIDE SEQUENCE [LARGE SCALE GENOMIC DNA]</scope>
    <source>
        <strain evidence="2 3">RB1R16</strain>
    </source>
</reference>
<dbReference type="Proteomes" id="UP000239872">
    <property type="component" value="Unassembled WGS sequence"/>
</dbReference>
<keyword evidence="1" id="KW-0732">Signal</keyword>
<sequence>MKKSLLGLGASLMLAGSALAQDVHFTQYFTSPLTLNPAQTGLVPDDFRFAANYRNQWSSVSSTPYITGTVSYDMAMLKGKLPEGDALGIGMLVLYDKSGTGGLQNTTAALSLAYHKGFGRDKLQHLSFGLQGYLVQKHLDFSKLTFEDQFSASTGGTPYTTHETFTNADLSYPDFNGGLMYTGKVSEHASAYAGLSYYHMTQPVETFLNDNHQIHARTTAYLGGSFDLNENTVLYASALYQSQASATEVLLGAAVGFVMNPGHDLDYQRNTVLYLGGWYRYNDALAPYIAIEWSKMRIGLSYDVNVSTFTPATKGLGAYEISLLYFGVINRHERAPAYNWSCPKLY</sequence>
<dbReference type="RefSeq" id="WP_105040637.1">
    <property type="nucleotide sequence ID" value="NZ_PPSL01000005.1"/>
</dbReference>
<keyword evidence="3" id="KW-1185">Reference proteome</keyword>
<dbReference type="AlphaFoldDB" id="A0A2S7STE6"/>
<evidence type="ECO:0000313" key="3">
    <source>
        <dbReference type="Proteomes" id="UP000239872"/>
    </source>
</evidence>
<dbReference type="NCBIfam" id="TIGR03519">
    <property type="entry name" value="T9SS_PorP_fam"/>
    <property type="match status" value="1"/>
</dbReference>
<feature type="signal peptide" evidence="1">
    <location>
        <begin position="1"/>
        <end position="20"/>
    </location>
</feature>
<dbReference type="Pfam" id="PF11751">
    <property type="entry name" value="PorP_SprF"/>
    <property type="match status" value="1"/>
</dbReference>
<proteinExistence type="predicted"/>
<protein>
    <recommendedName>
        <fullName evidence="4">Type IX secretion system membrane protein PorP/SprF</fullName>
    </recommendedName>
</protein>
<name>A0A2S7STE6_9BACT</name>
<dbReference type="InterPro" id="IPR019861">
    <property type="entry name" value="PorP/SprF_Bacteroidetes"/>
</dbReference>